<reference evidence="10" key="3">
    <citation type="submission" date="2025-09" db="UniProtKB">
        <authorList>
            <consortium name="Ensembl"/>
        </authorList>
    </citation>
    <scope>IDENTIFICATION</scope>
</reference>
<accession>A0A674H9D5</accession>
<feature type="region of interest" description="Disordered" evidence="9">
    <location>
        <begin position="1"/>
        <end position="76"/>
    </location>
</feature>
<comment type="similarity">
    <text evidence="2">Belongs to the LZTFL1 family.</text>
</comment>
<protein>
    <recommendedName>
        <fullName evidence="3">Leucine zipper transcription factor-like protein 1</fullName>
    </recommendedName>
</protein>
<reference evidence="10 11" key="1">
    <citation type="journal article" date="2010" name="Nature">
        <title>The genome of a songbird.</title>
        <authorList>
            <person name="Warren W.C."/>
            <person name="Clayton D.F."/>
            <person name="Ellegren H."/>
            <person name="Arnold A.P."/>
            <person name="Hillier L.W."/>
            <person name="Kunstner A."/>
            <person name="Searle S."/>
            <person name="White S."/>
            <person name="Vilella A.J."/>
            <person name="Fairley S."/>
            <person name="Heger A."/>
            <person name="Kong L."/>
            <person name="Ponting C.P."/>
            <person name="Jarvis E.D."/>
            <person name="Mello C.V."/>
            <person name="Minx P."/>
            <person name="Lovell P."/>
            <person name="Velho T.A."/>
            <person name="Ferris M."/>
            <person name="Balakrishnan C.N."/>
            <person name="Sinha S."/>
            <person name="Blatti C."/>
            <person name="London S.E."/>
            <person name="Li Y."/>
            <person name="Lin Y.C."/>
            <person name="George J."/>
            <person name="Sweedler J."/>
            <person name="Southey B."/>
            <person name="Gunaratne P."/>
            <person name="Watson M."/>
            <person name="Nam K."/>
            <person name="Backstrom N."/>
            <person name="Smeds L."/>
            <person name="Nabholz B."/>
            <person name="Itoh Y."/>
            <person name="Whitney O."/>
            <person name="Pfenning A.R."/>
            <person name="Howard J."/>
            <person name="Volker M."/>
            <person name="Skinner B.M."/>
            <person name="Griffin D.K."/>
            <person name="Ye L."/>
            <person name="McLaren W.M."/>
            <person name="Flicek P."/>
            <person name="Quesada V."/>
            <person name="Velasco G."/>
            <person name="Lopez-Otin C."/>
            <person name="Puente X.S."/>
            <person name="Olender T."/>
            <person name="Lancet D."/>
            <person name="Smit A.F."/>
            <person name="Hubley R."/>
            <person name="Konkel M.K."/>
            <person name="Walker J.A."/>
            <person name="Batzer M.A."/>
            <person name="Gu W."/>
            <person name="Pollock D.D."/>
            <person name="Chen L."/>
            <person name="Cheng Z."/>
            <person name="Eichler E.E."/>
            <person name="Stapley J."/>
            <person name="Slate J."/>
            <person name="Ekblom R."/>
            <person name="Birkhead T."/>
            <person name="Burke T."/>
            <person name="Burt D."/>
            <person name="Scharff C."/>
            <person name="Adam I."/>
            <person name="Richard H."/>
            <person name="Sultan M."/>
            <person name="Soldatov A."/>
            <person name="Lehrach H."/>
            <person name="Edwards S.V."/>
            <person name="Yang S.P."/>
            <person name="Li X."/>
            <person name="Graves T."/>
            <person name="Fulton L."/>
            <person name="Nelson J."/>
            <person name="Chinwalla A."/>
            <person name="Hou S."/>
            <person name="Mardis E.R."/>
            <person name="Wilson R.K."/>
        </authorList>
    </citation>
    <scope>NUCLEOTIDE SEQUENCE [LARGE SCALE GENOMIC DNA]</scope>
</reference>
<evidence type="ECO:0000313" key="11">
    <source>
        <dbReference type="Proteomes" id="UP000007754"/>
    </source>
</evidence>
<dbReference type="Proteomes" id="UP000007754">
    <property type="component" value="Chromosome 2"/>
</dbReference>
<feature type="region of interest" description="Disordered" evidence="9">
    <location>
        <begin position="225"/>
        <end position="246"/>
    </location>
</feature>
<comment type="function">
    <text evidence="6">Regulates ciliary localization of the BBSome complex. Together with the BBSome complex, controls SMO ciliary trafficking and contributes to the sonic hedgehog (SHH) pathway regulation. May play a role in neurite outgrowth. May have tumor suppressor function.</text>
</comment>
<sequence>MCSTGPRFSMEQPGDGRAGGCRRARLSLRPPGSGGDAAPAACASAPRGPGGRARPSAPPSARPPWRGSRNSGLAGLGRDGRLQVVQISGSPERALGVVSVLFSEAELGVNEHHQNEVVSYMRFARFKRGMCLKTVDSCFQNLKDSRLVEETFTVDEVADMLDGLQSVVHSEVESELINTTYTNVLLLRQLFSQAEKWYLKLQTDVSDLENRELLDQVAEFEKSEYTSSNKKSTADPIKPKLAPLNEGGSELLNKTVAHLQEENEKLKTRLRTIETQATAALDEKSKLEKSLRDLQMIQGDQKNNANQDITELENKVAALKSQFEKTLNDTTANQKFLEEDLVTTKHDLLKVQDQLSTAEKELEKKFQQTAAYRNMKEILTKKNEQIKDLRRRLSKYESED</sequence>
<evidence type="ECO:0000313" key="10">
    <source>
        <dbReference type="Ensembl" id="ENSTGUP00000031206.1"/>
    </source>
</evidence>
<dbReference type="GO" id="GO:1903565">
    <property type="term" value="P:negative regulation of protein localization to cilium"/>
    <property type="evidence" value="ECO:0007669"/>
    <property type="project" value="TreeGrafter"/>
</dbReference>
<feature type="coiled-coil region" evidence="8">
    <location>
        <begin position="249"/>
        <end position="399"/>
    </location>
</feature>
<evidence type="ECO:0000256" key="7">
    <source>
        <dbReference type="ARBA" id="ARBA00026004"/>
    </source>
</evidence>
<evidence type="ECO:0000256" key="9">
    <source>
        <dbReference type="SAM" id="MobiDB-lite"/>
    </source>
</evidence>
<dbReference type="PANTHER" id="PTHR21635">
    <property type="entry name" value="LEUCINE ZIPPER TRANSCRIPTION FACTOR LIKE"/>
    <property type="match status" value="1"/>
</dbReference>
<evidence type="ECO:0000256" key="2">
    <source>
        <dbReference type="ARBA" id="ARBA00008868"/>
    </source>
</evidence>
<dbReference type="Ensembl" id="ENSTGUT00000045455.1">
    <property type="protein sequence ID" value="ENSTGUP00000031206.1"/>
    <property type="gene ID" value="ENSTGUG00000005162.2"/>
</dbReference>
<dbReference type="AlphaFoldDB" id="A0A674H9D5"/>
<evidence type="ECO:0000256" key="4">
    <source>
        <dbReference type="ARBA" id="ARBA00022490"/>
    </source>
</evidence>
<evidence type="ECO:0000256" key="3">
    <source>
        <dbReference type="ARBA" id="ARBA00018920"/>
    </source>
</evidence>
<dbReference type="Pfam" id="PF15294">
    <property type="entry name" value="Leu_zip"/>
    <property type="match status" value="1"/>
</dbReference>
<evidence type="ECO:0000256" key="6">
    <source>
        <dbReference type="ARBA" id="ARBA00024898"/>
    </source>
</evidence>
<evidence type="ECO:0000256" key="5">
    <source>
        <dbReference type="ARBA" id="ARBA00023054"/>
    </source>
</evidence>
<feature type="compositionally biased region" description="Low complexity" evidence="9">
    <location>
        <begin position="36"/>
        <end position="55"/>
    </location>
</feature>
<comment type="subcellular location">
    <subcellularLocation>
        <location evidence="1">Cytoplasm</location>
    </subcellularLocation>
</comment>
<comment type="subunit">
    <text evidence="7">Self-associates. Interacts with BBS9; the interaction mediates the association of LZTL1 with the BBsome complex and regulates BBSome ciliary trafficking.</text>
</comment>
<name>A0A674H9D5_TAEGU</name>
<dbReference type="GeneTree" id="ENSGT00940000156069"/>
<proteinExistence type="inferred from homology"/>
<reference evidence="10" key="2">
    <citation type="submission" date="2025-08" db="UniProtKB">
        <authorList>
            <consortium name="Ensembl"/>
        </authorList>
    </citation>
    <scope>IDENTIFICATION</scope>
</reference>
<gene>
    <name evidence="10" type="primary">KBTBD2</name>
</gene>
<organism evidence="10 11">
    <name type="scientific">Taeniopygia guttata</name>
    <name type="common">Zebra finch</name>
    <name type="synonym">Poephila guttata</name>
    <dbReference type="NCBI Taxonomy" id="59729"/>
    <lineage>
        <taxon>Eukaryota</taxon>
        <taxon>Metazoa</taxon>
        <taxon>Chordata</taxon>
        <taxon>Craniata</taxon>
        <taxon>Vertebrata</taxon>
        <taxon>Euteleostomi</taxon>
        <taxon>Archelosauria</taxon>
        <taxon>Archosauria</taxon>
        <taxon>Dinosauria</taxon>
        <taxon>Saurischia</taxon>
        <taxon>Theropoda</taxon>
        <taxon>Coelurosauria</taxon>
        <taxon>Aves</taxon>
        <taxon>Neognathae</taxon>
        <taxon>Neoaves</taxon>
        <taxon>Telluraves</taxon>
        <taxon>Australaves</taxon>
        <taxon>Passeriformes</taxon>
        <taxon>Passeroidea</taxon>
        <taxon>Estrildidae</taxon>
        <taxon>Estrildinae</taxon>
        <taxon>Taeniopygia</taxon>
    </lineage>
</organism>
<dbReference type="InterPro" id="IPR026157">
    <property type="entry name" value="LZTFL1"/>
</dbReference>
<evidence type="ECO:0000256" key="8">
    <source>
        <dbReference type="SAM" id="Coils"/>
    </source>
</evidence>
<dbReference type="PANTHER" id="PTHR21635:SF0">
    <property type="entry name" value="LEUCINE ZIPPER TRANSCRIPTION FACTOR-LIKE PROTEIN 1"/>
    <property type="match status" value="1"/>
</dbReference>
<keyword evidence="11" id="KW-1185">Reference proteome</keyword>
<keyword evidence="5 8" id="KW-0175">Coiled coil</keyword>
<evidence type="ECO:0000256" key="1">
    <source>
        <dbReference type="ARBA" id="ARBA00004496"/>
    </source>
</evidence>
<dbReference type="GO" id="GO:0005737">
    <property type="term" value="C:cytoplasm"/>
    <property type="evidence" value="ECO:0007669"/>
    <property type="project" value="UniProtKB-SubCell"/>
</dbReference>
<keyword evidence="4" id="KW-0963">Cytoplasm</keyword>